<comment type="caution">
    <text evidence="1">The sequence shown here is derived from an EMBL/GenBank/DDBJ whole genome shotgun (WGS) entry which is preliminary data.</text>
</comment>
<evidence type="ECO:0000313" key="2">
    <source>
        <dbReference type="Proteomes" id="UP000566995"/>
    </source>
</evidence>
<accession>A0A7W7KFV9</accession>
<dbReference type="EMBL" id="JACHLI010000001">
    <property type="protein sequence ID" value="MBB4861523.1"/>
    <property type="molecule type" value="Genomic_DNA"/>
</dbReference>
<evidence type="ECO:0000313" key="1">
    <source>
        <dbReference type="EMBL" id="MBB4861523.1"/>
    </source>
</evidence>
<protein>
    <submittedName>
        <fullName evidence="1">Uncharacterized protein</fullName>
    </submittedName>
</protein>
<gene>
    <name evidence="1" type="ORF">HNP46_000334</name>
</gene>
<dbReference type="Proteomes" id="UP000566995">
    <property type="component" value="Unassembled WGS sequence"/>
</dbReference>
<organism evidence="1 2">
    <name type="scientific">Pseudomonas nitroreducens</name>
    <dbReference type="NCBI Taxonomy" id="46680"/>
    <lineage>
        <taxon>Bacteria</taxon>
        <taxon>Pseudomonadati</taxon>
        <taxon>Pseudomonadota</taxon>
        <taxon>Gammaproteobacteria</taxon>
        <taxon>Pseudomonadales</taxon>
        <taxon>Pseudomonadaceae</taxon>
        <taxon>Pseudomonas</taxon>
    </lineage>
</organism>
<sequence length="99" mass="10910">MQNNTLAALEPIPAHALQLISELKQQLVAALDFIVNKEANEGQAVSQAKWRENVRRFTETTAEVSVGRSHVPEASVNLFACREAIAKAESALKQCQQPR</sequence>
<dbReference type="RefSeq" id="WP_184585783.1">
    <property type="nucleotide sequence ID" value="NZ_JACHLI010000001.1"/>
</dbReference>
<dbReference type="AlphaFoldDB" id="A0A7W7KFV9"/>
<name>A0A7W7KFV9_PSENT</name>
<reference evidence="1 2" key="1">
    <citation type="submission" date="2020-08" db="EMBL/GenBank/DDBJ databases">
        <title>Functional genomics of gut bacteria from endangered species of beetles.</title>
        <authorList>
            <person name="Carlos-Shanley C."/>
        </authorList>
    </citation>
    <scope>NUCLEOTIDE SEQUENCE [LARGE SCALE GENOMIC DNA]</scope>
    <source>
        <strain evidence="1 2">S00179</strain>
    </source>
</reference>
<proteinExistence type="predicted"/>